<evidence type="ECO:0000313" key="4">
    <source>
        <dbReference type="Proteomes" id="UP000272942"/>
    </source>
</evidence>
<dbReference type="GO" id="GO:0032502">
    <property type="term" value="P:developmental process"/>
    <property type="evidence" value="ECO:0007669"/>
    <property type="project" value="TreeGrafter"/>
</dbReference>
<dbReference type="PANTHER" id="PTHR23349:SF111">
    <property type="entry name" value="BHLH DOMAIN-CONTAINING PROTEIN"/>
    <property type="match status" value="1"/>
</dbReference>
<feature type="compositionally biased region" description="Low complexity" evidence="1">
    <location>
        <begin position="315"/>
        <end position="328"/>
    </location>
</feature>
<dbReference type="Pfam" id="PF00010">
    <property type="entry name" value="HLH"/>
    <property type="match status" value="1"/>
</dbReference>
<feature type="domain" description="BHLH" evidence="2">
    <location>
        <begin position="246"/>
        <end position="298"/>
    </location>
</feature>
<dbReference type="Gene3D" id="4.10.280.10">
    <property type="entry name" value="Helix-loop-helix DNA-binding domain"/>
    <property type="match status" value="1"/>
</dbReference>
<evidence type="ECO:0000259" key="2">
    <source>
        <dbReference type="PROSITE" id="PS50888"/>
    </source>
</evidence>
<dbReference type="OrthoDB" id="6233288at2759"/>
<dbReference type="GO" id="GO:0000977">
    <property type="term" value="F:RNA polymerase II transcription regulatory region sequence-specific DNA binding"/>
    <property type="evidence" value="ECO:0007669"/>
    <property type="project" value="TreeGrafter"/>
</dbReference>
<dbReference type="InterPro" id="IPR050283">
    <property type="entry name" value="E-box_TF_Regulators"/>
</dbReference>
<dbReference type="EMBL" id="UZAN01040644">
    <property type="protein sequence ID" value="VDP70397.1"/>
    <property type="molecule type" value="Genomic_DNA"/>
</dbReference>
<dbReference type="Proteomes" id="UP000272942">
    <property type="component" value="Unassembled WGS sequence"/>
</dbReference>
<evidence type="ECO:0000313" key="3">
    <source>
        <dbReference type="EMBL" id="VDP70397.1"/>
    </source>
</evidence>
<dbReference type="PANTHER" id="PTHR23349">
    <property type="entry name" value="BASIC HELIX-LOOP-HELIX TRANSCRIPTION FACTOR, TWIST"/>
    <property type="match status" value="1"/>
</dbReference>
<dbReference type="AlphaFoldDB" id="A0A183A9U9"/>
<organism evidence="5">
    <name type="scientific">Echinostoma caproni</name>
    <dbReference type="NCBI Taxonomy" id="27848"/>
    <lineage>
        <taxon>Eukaryota</taxon>
        <taxon>Metazoa</taxon>
        <taxon>Spiralia</taxon>
        <taxon>Lophotrochozoa</taxon>
        <taxon>Platyhelminthes</taxon>
        <taxon>Trematoda</taxon>
        <taxon>Digenea</taxon>
        <taxon>Plagiorchiida</taxon>
        <taxon>Echinostomata</taxon>
        <taxon>Echinostomatoidea</taxon>
        <taxon>Echinostomatidae</taxon>
        <taxon>Echinostoma</taxon>
    </lineage>
</organism>
<protein>
    <submittedName>
        <fullName evidence="5">BHLH domain-containing protein</fullName>
    </submittedName>
</protein>
<feature type="compositionally biased region" description="Polar residues" evidence="1">
    <location>
        <begin position="196"/>
        <end position="208"/>
    </location>
</feature>
<proteinExistence type="predicted"/>
<dbReference type="InterPro" id="IPR011598">
    <property type="entry name" value="bHLH_dom"/>
</dbReference>
<keyword evidence="4" id="KW-1185">Reference proteome</keyword>
<dbReference type="GO" id="GO:0000981">
    <property type="term" value="F:DNA-binding transcription factor activity, RNA polymerase II-specific"/>
    <property type="evidence" value="ECO:0007669"/>
    <property type="project" value="TreeGrafter"/>
</dbReference>
<gene>
    <name evidence="3" type="ORF">ECPE_LOCUS3734</name>
</gene>
<dbReference type="SUPFAM" id="SSF47459">
    <property type="entry name" value="HLH, helix-loop-helix DNA-binding domain"/>
    <property type="match status" value="1"/>
</dbReference>
<dbReference type="InterPro" id="IPR036638">
    <property type="entry name" value="HLH_DNA-bd_sf"/>
</dbReference>
<reference evidence="3 4" key="2">
    <citation type="submission" date="2018-11" db="EMBL/GenBank/DDBJ databases">
        <authorList>
            <consortium name="Pathogen Informatics"/>
        </authorList>
    </citation>
    <scope>NUCLEOTIDE SEQUENCE [LARGE SCALE GENOMIC DNA]</scope>
    <source>
        <strain evidence="3 4">Egypt</strain>
    </source>
</reference>
<evidence type="ECO:0000313" key="5">
    <source>
        <dbReference type="WBParaSite" id="ECPE_0000373701-mRNA-1"/>
    </source>
</evidence>
<sequence length="363" mass="41103">MYHFTRPTCLEAAIGDIIRQANCSEENDDHIDNEEEEIDRHNPESITQAYFYKNFPVHQSDVPAECNTSRPSGMDEDEMHRSSHLAPRFPSPNCLWNVLDDSALTTSDTWLYETLYSNAKWNNTPHTVNRSNLDTQTDQINLPEAHWSPSAQYPHGLSRADDARIPKSDTAIHLDMGRCEAAYAVASRKTLDDTGDTSNRGFTYSTPFRQRPTDSGAGDQFDFTPESVGGDCRPQSGTYIRERIPTRKQHQRVQDKIRTRALNAAFGQLRSCLPEIPKDTKLTKIRTLRTAITYIRQLMSVLNREESGNTHPRATTTTSTSSDSTSRTTAFLRTARLELLKSQSSCDDSTLRDSGYDSMFDKY</sequence>
<reference evidence="5" key="1">
    <citation type="submission" date="2016-06" db="UniProtKB">
        <authorList>
            <consortium name="WormBaseParasite"/>
        </authorList>
    </citation>
    <scope>IDENTIFICATION</scope>
</reference>
<dbReference type="WBParaSite" id="ECPE_0000373701-mRNA-1">
    <property type="protein sequence ID" value="ECPE_0000373701-mRNA-1"/>
    <property type="gene ID" value="ECPE_0000373701"/>
</dbReference>
<dbReference type="GO" id="GO:0046983">
    <property type="term" value="F:protein dimerization activity"/>
    <property type="evidence" value="ECO:0007669"/>
    <property type="project" value="InterPro"/>
</dbReference>
<feature type="region of interest" description="Disordered" evidence="1">
    <location>
        <begin position="303"/>
        <end position="328"/>
    </location>
</feature>
<feature type="region of interest" description="Disordered" evidence="1">
    <location>
        <begin position="196"/>
        <end position="218"/>
    </location>
</feature>
<dbReference type="SMART" id="SM00353">
    <property type="entry name" value="HLH"/>
    <property type="match status" value="1"/>
</dbReference>
<accession>A0A183A9U9</accession>
<evidence type="ECO:0000256" key="1">
    <source>
        <dbReference type="SAM" id="MobiDB-lite"/>
    </source>
</evidence>
<name>A0A183A9U9_9TREM</name>
<dbReference type="PROSITE" id="PS50888">
    <property type="entry name" value="BHLH"/>
    <property type="match status" value="1"/>
</dbReference>